<dbReference type="Proteomes" id="UP000095282">
    <property type="component" value="Unplaced"/>
</dbReference>
<name>A0A1I7UP72_9PELO</name>
<evidence type="ECO:0000313" key="2">
    <source>
        <dbReference type="WBParaSite" id="Csp11.Scaffold630.g17954.t1"/>
    </source>
</evidence>
<sequence length="238" mass="27692">MGLSTNGIENGMYQEDDIENKIFSEKIDFDYKLSDWKGRSDLEVNMENVQETLVPFLGFVFRIANVKRLVNHITPEESKIFSQIDSSSLRINDIYGELPLELLRKCEGLQDLYGCFRGKLSELLSLPSISSVKWFTLQISNMSAEDFLQIAEKFIELDVNIGSRVEDQVYTKTLRIKPFVTAFANLEILNQIDRLIRMGTRNPAKHMLFYIHEELEVRMIVMIPSDIEETDYERCLRM</sequence>
<dbReference type="eggNOG" id="ENOG502TK71">
    <property type="taxonomic scope" value="Eukaryota"/>
</dbReference>
<evidence type="ECO:0000313" key="1">
    <source>
        <dbReference type="Proteomes" id="UP000095282"/>
    </source>
</evidence>
<proteinExistence type="predicted"/>
<dbReference type="AlphaFoldDB" id="A0A1I7UP72"/>
<accession>A0A1I7UP72</accession>
<protein>
    <submittedName>
        <fullName evidence="2">FTH domain-containing protein</fullName>
    </submittedName>
</protein>
<reference evidence="2" key="1">
    <citation type="submission" date="2016-11" db="UniProtKB">
        <authorList>
            <consortium name="WormBaseParasite"/>
        </authorList>
    </citation>
    <scope>IDENTIFICATION</scope>
</reference>
<dbReference type="WBParaSite" id="Csp11.Scaffold630.g17954.t1">
    <property type="protein sequence ID" value="Csp11.Scaffold630.g17954.t1"/>
    <property type="gene ID" value="Csp11.Scaffold630.g17954"/>
</dbReference>
<keyword evidence="1" id="KW-1185">Reference proteome</keyword>
<organism evidence="1 2">
    <name type="scientific">Caenorhabditis tropicalis</name>
    <dbReference type="NCBI Taxonomy" id="1561998"/>
    <lineage>
        <taxon>Eukaryota</taxon>
        <taxon>Metazoa</taxon>
        <taxon>Ecdysozoa</taxon>
        <taxon>Nematoda</taxon>
        <taxon>Chromadorea</taxon>
        <taxon>Rhabditida</taxon>
        <taxon>Rhabditina</taxon>
        <taxon>Rhabditomorpha</taxon>
        <taxon>Rhabditoidea</taxon>
        <taxon>Rhabditidae</taxon>
        <taxon>Peloderinae</taxon>
        <taxon>Caenorhabditis</taxon>
    </lineage>
</organism>